<dbReference type="InterPro" id="IPR003599">
    <property type="entry name" value="Ig_sub"/>
</dbReference>
<sequence>FVHLYRGGKDQYEGQIPEYRGRTELLKAGLTDGNIPLRILNIRHSDEGQYLCFVQDDTFYEETILELQVAGLGSAPLISVEGHQDGGIRVICQSAGWYPEPEMLWRDLNGRHLPSLSETTSRGDNNLFGIETALIVKKHSNQNLSCCIRNTVLNQEKESAVYIADSFFLRVTPWKVALSVILVGLFGFIGLAAYLFKMKDKRDNEINQSKAIFLKNGHSFSDKSLPVIPVLGYCHPVCGVNATSLDVCLENVFKAFLSASVFPFSFAKFTVIGPRDPVTTILGQEAVLPCHLSPPMSAANMEVRWFRSQFVSFVHLYRDGKDQYEGQIPEYQGRTELLKAGLTDGNVLLRILNIRHSDEGQYLCFVQDDTFYEETVLELQVAGLGSAPLISVEGHQDGGIRVVCRSAGWYPEPVVLWRDLSGRHLPSLSETKSRGDNNLFEIETALIVKKHSNQNLSCCIRNTILNQEKESAVYIADSLFPRVNPWMVALSVILMVLFGFIGLTAYLFKMKGKLTEEVGKRHTEIDKRDNEISLGSAPLISVEDHKDGGIRVVCRSSGWYPEPEVLWKDLSGRDLPSLSETTSRGDNNLFGIETALIVKKHSNQNLSCCIRNTILNQEKESAVYIADPFFPRVNSWMVALSVILVVLFGFIGLTVYLFKIKGKLTEEVGKQNLEIGKCHFPSSEKKDFIQNWIFMWECNESLVTGSDFSFCGGCSIPTLPSSPRPCPHSAPSPKVP</sequence>
<comment type="subcellular location">
    <subcellularLocation>
        <location evidence="1">Membrane</location>
    </subcellularLocation>
</comment>
<evidence type="ECO:0000256" key="1">
    <source>
        <dbReference type="ARBA" id="ARBA00004370"/>
    </source>
</evidence>
<keyword evidence="3" id="KW-0732">Signal</keyword>
<dbReference type="GO" id="GO:0005102">
    <property type="term" value="F:signaling receptor binding"/>
    <property type="evidence" value="ECO:0007669"/>
    <property type="project" value="TreeGrafter"/>
</dbReference>
<dbReference type="PANTHER" id="PTHR24100:SF149">
    <property type="entry name" value="BG-LIKE ANTIGEN 1-RELATED"/>
    <property type="match status" value="1"/>
</dbReference>
<dbReference type="PROSITE" id="PS50835">
    <property type="entry name" value="IG_LIKE"/>
    <property type="match status" value="2"/>
</dbReference>
<dbReference type="SUPFAM" id="SSF48726">
    <property type="entry name" value="Immunoglobulin"/>
    <property type="match status" value="5"/>
</dbReference>
<dbReference type="Pfam" id="PF07686">
    <property type="entry name" value="V-set"/>
    <property type="match status" value="1"/>
</dbReference>
<evidence type="ECO:0000256" key="2">
    <source>
        <dbReference type="ARBA" id="ARBA00022692"/>
    </source>
</evidence>
<evidence type="ECO:0000313" key="12">
    <source>
        <dbReference type="EMBL" id="KAH1183324.1"/>
    </source>
</evidence>
<dbReference type="InterPro" id="IPR036179">
    <property type="entry name" value="Ig-like_dom_sf"/>
</dbReference>
<evidence type="ECO:0000256" key="9">
    <source>
        <dbReference type="ARBA" id="ARBA00038221"/>
    </source>
</evidence>
<evidence type="ECO:0000256" key="3">
    <source>
        <dbReference type="ARBA" id="ARBA00022729"/>
    </source>
</evidence>
<keyword evidence="2 10" id="KW-0812">Transmembrane</keyword>
<feature type="non-terminal residue" evidence="12">
    <location>
        <position position="1"/>
    </location>
</feature>
<evidence type="ECO:0000313" key="13">
    <source>
        <dbReference type="Proteomes" id="UP000827986"/>
    </source>
</evidence>
<dbReference type="FunFam" id="2.60.40.10:FF:000208">
    <property type="entry name" value="Butyrophilin subfamily 1 member A1"/>
    <property type="match status" value="1"/>
</dbReference>
<evidence type="ECO:0000256" key="6">
    <source>
        <dbReference type="ARBA" id="ARBA00023157"/>
    </source>
</evidence>
<dbReference type="Pfam" id="PF22705">
    <property type="entry name" value="C2-set_3"/>
    <property type="match status" value="3"/>
</dbReference>
<keyword evidence="5 10" id="KW-0472">Membrane</keyword>
<dbReference type="InterPro" id="IPR007110">
    <property type="entry name" value="Ig-like_dom"/>
</dbReference>
<keyword evidence="6" id="KW-1015">Disulfide bond</keyword>
<protein>
    <recommendedName>
        <fullName evidence="11">Ig-like domain-containing protein</fullName>
    </recommendedName>
</protein>
<accession>A0A9D3XKV0</accession>
<evidence type="ECO:0000256" key="8">
    <source>
        <dbReference type="ARBA" id="ARBA00023319"/>
    </source>
</evidence>
<feature type="transmembrane region" description="Helical" evidence="10">
    <location>
        <begin position="176"/>
        <end position="196"/>
    </location>
</feature>
<name>A0A9D3XKV0_9SAUR</name>
<evidence type="ECO:0000256" key="5">
    <source>
        <dbReference type="ARBA" id="ARBA00023136"/>
    </source>
</evidence>
<comment type="caution">
    <text evidence="12">The sequence shown here is derived from an EMBL/GenBank/DDBJ whole genome shotgun (WGS) entry which is preliminary data.</text>
</comment>
<feature type="non-terminal residue" evidence="12">
    <location>
        <position position="736"/>
    </location>
</feature>
<keyword evidence="7" id="KW-0325">Glycoprotein</keyword>
<dbReference type="Gene3D" id="2.60.40.10">
    <property type="entry name" value="Immunoglobulins"/>
    <property type="match status" value="5"/>
</dbReference>
<feature type="domain" description="Ig-like" evidence="11">
    <location>
        <begin position="538"/>
        <end position="624"/>
    </location>
</feature>
<feature type="transmembrane region" description="Helical" evidence="10">
    <location>
        <begin position="636"/>
        <end position="658"/>
    </location>
</feature>
<dbReference type="SMART" id="SM00409">
    <property type="entry name" value="IG"/>
    <property type="match status" value="2"/>
</dbReference>
<feature type="domain" description="Ig-like" evidence="11">
    <location>
        <begin position="263"/>
        <end position="380"/>
    </location>
</feature>
<dbReference type="InterPro" id="IPR053896">
    <property type="entry name" value="BTN3A2-like_Ig-C"/>
</dbReference>
<dbReference type="SMART" id="SM00406">
    <property type="entry name" value="IGv"/>
    <property type="match status" value="1"/>
</dbReference>
<dbReference type="GO" id="GO:0050863">
    <property type="term" value="P:regulation of T cell activation"/>
    <property type="evidence" value="ECO:0007669"/>
    <property type="project" value="UniProtKB-ARBA"/>
</dbReference>
<dbReference type="InterPro" id="IPR050504">
    <property type="entry name" value="IgSF_BTN/MOG"/>
</dbReference>
<dbReference type="FunFam" id="2.60.40.10:FF:000088">
    <property type="entry name" value="Butyrophilin subfamily 1 member A1"/>
    <property type="match status" value="3"/>
</dbReference>
<dbReference type="GO" id="GO:0042110">
    <property type="term" value="P:T cell activation"/>
    <property type="evidence" value="ECO:0007669"/>
    <property type="project" value="UniProtKB-ARBA"/>
</dbReference>
<gene>
    <name evidence="12" type="ORF">KIL84_004816</name>
</gene>
<feature type="transmembrane region" description="Helical" evidence="10">
    <location>
        <begin position="486"/>
        <end position="508"/>
    </location>
</feature>
<keyword evidence="4 10" id="KW-1133">Transmembrane helix</keyword>
<dbReference type="GO" id="GO:0009897">
    <property type="term" value="C:external side of plasma membrane"/>
    <property type="evidence" value="ECO:0007669"/>
    <property type="project" value="TreeGrafter"/>
</dbReference>
<dbReference type="InterPro" id="IPR013106">
    <property type="entry name" value="Ig_V-set"/>
</dbReference>
<keyword evidence="13" id="KW-1185">Reference proteome</keyword>
<proteinExistence type="inferred from homology"/>
<dbReference type="FunFam" id="2.60.40.10:FF:000142">
    <property type="entry name" value="V-set domain-containing T-cell activation inhibitor 1"/>
    <property type="match status" value="1"/>
</dbReference>
<evidence type="ECO:0000256" key="7">
    <source>
        <dbReference type="ARBA" id="ARBA00023180"/>
    </source>
</evidence>
<evidence type="ECO:0000256" key="4">
    <source>
        <dbReference type="ARBA" id="ARBA00022989"/>
    </source>
</evidence>
<dbReference type="InterPro" id="IPR013783">
    <property type="entry name" value="Ig-like_fold"/>
</dbReference>
<dbReference type="Proteomes" id="UP000827986">
    <property type="component" value="Unassembled WGS sequence"/>
</dbReference>
<evidence type="ECO:0000256" key="10">
    <source>
        <dbReference type="SAM" id="Phobius"/>
    </source>
</evidence>
<evidence type="ECO:0000259" key="11">
    <source>
        <dbReference type="PROSITE" id="PS50835"/>
    </source>
</evidence>
<reference evidence="12" key="1">
    <citation type="submission" date="2021-09" db="EMBL/GenBank/DDBJ databases">
        <title>The genome of Mauremys mutica provides insights into the evolution of semi-aquatic lifestyle.</title>
        <authorList>
            <person name="Gong S."/>
            <person name="Gao Y."/>
        </authorList>
    </citation>
    <scope>NUCLEOTIDE SEQUENCE</scope>
    <source>
        <strain evidence="12">MM-2020</strain>
        <tissue evidence="12">Muscle</tissue>
    </source>
</reference>
<organism evidence="12 13">
    <name type="scientific">Mauremys mutica</name>
    <name type="common">yellowpond turtle</name>
    <dbReference type="NCBI Taxonomy" id="74926"/>
    <lineage>
        <taxon>Eukaryota</taxon>
        <taxon>Metazoa</taxon>
        <taxon>Chordata</taxon>
        <taxon>Craniata</taxon>
        <taxon>Vertebrata</taxon>
        <taxon>Euteleostomi</taxon>
        <taxon>Archelosauria</taxon>
        <taxon>Testudinata</taxon>
        <taxon>Testudines</taxon>
        <taxon>Cryptodira</taxon>
        <taxon>Durocryptodira</taxon>
        <taxon>Testudinoidea</taxon>
        <taxon>Geoemydidae</taxon>
        <taxon>Geoemydinae</taxon>
        <taxon>Mauremys</taxon>
    </lineage>
</organism>
<dbReference type="EMBL" id="JAHDVG010000466">
    <property type="protein sequence ID" value="KAH1183324.1"/>
    <property type="molecule type" value="Genomic_DNA"/>
</dbReference>
<dbReference type="GO" id="GO:0001817">
    <property type="term" value="P:regulation of cytokine production"/>
    <property type="evidence" value="ECO:0007669"/>
    <property type="project" value="TreeGrafter"/>
</dbReference>
<dbReference type="PANTHER" id="PTHR24100">
    <property type="entry name" value="BUTYROPHILIN"/>
    <property type="match status" value="1"/>
</dbReference>
<dbReference type="AlphaFoldDB" id="A0A9D3XKV0"/>
<dbReference type="GO" id="GO:1903037">
    <property type="term" value="P:regulation of leukocyte cell-cell adhesion"/>
    <property type="evidence" value="ECO:0007669"/>
    <property type="project" value="UniProtKB-ARBA"/>
</dbReference>
<keyword evidence="8" id="KW-0393">Immunoglobulin domain</keyword>
<dbReference type="CDD" id="cd05713">
    <property type="entry name" value="IgV_MOG_like"/>
    <property type="match status" value="1"/>
</dbReference>
<comment type="similarity">
    <text evidence="9">Belongs to the SKINT family.</text>
</comment>
<dbReference type="GO" id="GO:0050852">
    <property type="term" value="P:T cell receptor signaling pathway"/>
    <property type="evidence" value="ECO:0007669"/>
    <property type="project" value="TreeGrafter"/>
</dbReference>